<dbReference type="CDD" id="cd00200">
    <property type="entry name" value="WD40"/>
    <property type="match status" value="2"/>
</dbReference>
<keyword evidence="4" id="KW-1133">Transmembrane helix</keyword>
<evidence type="ECO:0000256" key="4">
    <source>
        <dbReference type="SAM" id="Phobius"/>
    </source>
</evidence>
<dbReference type="PANTHER" id="PTHR44129">
    <property type="entry name" value="WD REPEAT-CONTAINING PROTEIN POP1"/>
    <property type="match status" value="1"/>
</dbReference>
<dbReference type="Proteomes" id="UP000320876">
    <property type="component" value="Unassembled WGS sequence"/>
</dbReference>
<evidence type="ECO:0000259" key="5">
    <source>
        <dbReference type="Pfam" id="PF20703"/>
    </source>
</evidence>
<dbReference type="InterPro" id="IPR049052">
    <property type="entry name" value="nSTAND1"/>
</dbReference>
<dbReference type="PRINTS" id="PR00320">
    <property type="entry name" value="GPROTEINBRPT"/>
</dbReference>
<keyword evidence="7" id="KW-1185">Reference proteome</keyword>
<feature type="repeat" description="WD" evidence="3">
    <location>
        <begin position="915"/>
        <end position="956"/>
    </location>
</feature>
<dbReference type="EMBL" id="VFML01000001">
    <property type="protein sequence ID" value="TQJ01965.1"/>
    <property type="molecule type" value="Genomic_DNA"/>
</dbReference>
<evidence type="ECO:0000313" key="7">
    <source>
        <dbReference type="Proteomes" id="UP000320876"/>
    </source>
</evidence>
<feature type="domain" description="Novel STAND NTPase 1" evidence="5">
    <location>
        <begin position="55"/>
        <end position="325"/>
    </location>
</feature>
<dbReference type="InterPro" id="IPR036322">
    <property type="entry name" value="WD40_repeat_dom_sf"/>
</dbReference>
<feature type="repeat" description="WD" evidence="3">
    <location>
        <begin position="1002"/>
        <end position="1033"/>
    </location>
</feature>
<keyword evidence="1 3" id="KW-0853">WD repeat</keyword>
<dbReference type="PROSITE" id="PS50294">
    <property type="entry name" value="WD_REPEATS_REGION"/>
    <property type="match status" value="8"/>
</dbReference>
<comment type="caution">
    <text evidence="6">The sequence shown here is derived from an EMBL/GenBank/DDBJ whole genome shotgun (WGS) entry which is preliminary data.</text>
</comment>
<evidence type="ECO:0000313" key="6">
    <source>
        <dbReference type="EMBL" id="TQJ01965.1"/>
    </source>
</evidence>
<feature type="transmembrane region" description="Helical" evidence="4">
    <location>
        <begin position="372"/>
        <end position="394"/>
    </location>
</feature>
<evidence type="ECO:0000256" key="1">
    <source>
        <dbReference type="ARBA" id="ARBA00022574"/>
    </source>
</evidence>
<dbReference type="Pfam" id="PF00400">
    <property type="entry name" value="WD40"/>
    <property type="match status" value="12"/>
</dbReference>
<keyword evidence="4" id="KW-0472">Membrane</keyword>
<dbReference type="RefSeq" id="WP_141996753.1">
    <property type="nucleotide sequence ID" value="NZ_VFML01000001.1"/>
</dbReference>
<dbReference type="Gene3D" id="2.130.10.10">
    <property type="entry name" value="YVTN repeat-like/Quinoprotein amine dehydrogenase"/>
    <property type="match status" value="4"/>
</dbReference>
<reference evidence="6 7" key="1">
    <citation type="submission" date="2019-06" db="EMBL/GenBank/DDBJ databases">
        <title>Sequencing the genomes of 1000 actinobacteria strains.</title>
        <authorList>
            <person name="Klenk H.-P."/>
        </authorList>
    </citation>
    <scope>NUCLEOTIDE SEQUENCE [LARGE SCALE GENOMIC DNA]</scope>
    <source>
        <strain evidence="6 7">DSM 45679</strain>
    </source>
</reference>
<feature type="repeat" description="WD" evidence="3">
    <location>
        <begin position="667"/>
        <end position="702"/>
    </location>
</feature>
<organism evidence="6 7">
    <name type="scientific">Amycolatopsis cihanbeyliensis</name>
    <dbReference type="NCBI Taxonomy" id="1128664"/>
    <lineage>
        <taxon>Bacteria</taxon>
        <taxon>Bacillati</taxon>
        <taxon>Actinomycetota</taxon>
        <taxon>Actinomycetes</taxon>
        <taxon>Pseudonocardiales</taxon>
        <taxon>Pseudonocardiaceae</taxon>
        <taxon>Amycolatopsis</taxon>
    </lineage>
</organism>
<dbReference type="PROSITE" id="PS00678">
    <property type="entry name" value="WD_REPEATS_1"/>
    <property type="match status" value="2"/>
</dbReference>
<dbReference type="SMART" id="SM00320">
    <property type="entry name" value="WD40"/>
    <property type="match status" value="14"/>
</dbReference>
<keyword evidence="2" id="KW-0677">Repeat</keyword>
<dbReference type="InterPro" id="IPR019775">
    <property type="entry name" value="WD40_repeat_CS"/>
</dbReference>
<dbReference type="OrthoDB" id="192618at2"/>
<dbReference type="SUPFAM" id="SSF50978">
    <property type="entry name" value="WD40 repeat-like"/>
    <property type="match status" value="2"/>
</dbReference>
<feature type="repeat" description="WD" evidence="3">
    <location>
        <begin position="591"/>
        <end position="623"/>
    </location>
</feature>
<proteinExistence type="predicted"/>
<feature type="repeat" description="WD" evidence="3">
    <location>
        <begin position="709"/>
        <end position="750"/>
    </location>
</feature>
<keyword evidence="4" id="KW-0812">Transmembrane</keyword>
<dbReference type="InterPro" id="IPR050349">
    <property type="entry name" value="WD_LIS1/nudF_dynein_reg"/>
</dbReference>
<dbReference type="InterPro" id="IPR001680">
    <property type="entry name" value="WD40_rpt"/>
</dbReference>
<protein>
    <submittedName>
        <fullName evidence="6">WD-40 repeat-containing protein</fullName>
    </submittedName>
</protein>
<dbReference type="InterPro" id="IPR020472">
    <property type="entry name" value="WD40_PAC1"/>
</dbReference>
<feature type="repeat" description="WD" evidence="3">
    <location>
        <begin position="540"/>
        <end position="571"/>
    </location>
</feature>
<name>A0A542DFV5_AMYCI</name>
<dbReference type="PROSITE" id="PS50082">
    <property type="entry name" value="WD_REPEATS_2"/>
    <property type="match status" value="11"/>
</dbReference>
<accession>A0A542DFV5</accession>
<dbReference type="InterPro" id="IPR015943">
    <property type="entry name" value="WD40/YVTN_repeat-like_dom_sf"/>
</dbReference>
<feature type="repeat" description="WD" evidence="3">
    <location>
        <begin position="873"/>
        <end position="914"/>
    </location>
</feature>
<evidence type="ECO:0000256" key="2">
    <source>
        <dbReference type="ARBA" id="ARBA00022737"/>
    </source>
</evidence>
<evidence type="ECO:0000256" key="3">
    <source>
        <dbReference type="PROSITE-ProRule" id="PRU00221"/>
    </source>
</evidence>
<gene>
    <name evidence="6" type="ORF">FB471_1682</name>
</gene>
<feature type="repeat" description="WD" evidence="3">
    <location>
        <begin position="960"/>
        <end position="991"/>
    </location>
</feature>
<feature type="repeat" description="WD" evidence="3">
    <location>
        <begin position="750"/>
        <end position="781"/>
    </location>
</feature>
<dbReference type="AlphaFoldDB" id="A0A542DFV5"/>
<dbReference type="Pfam" id="PF20703">
    <property type="entry name" value="nSTAND1"/>
    <property type="match status" value="1"/>
</dbReference>
<feature type="repeat" description="WD" evidence="3">
    <location>
        <begin position="498"/>
        <end position="539"/>
    </location>
</feature>
<feature type="repeat" description="WD" evidence="3">
    <location>
        <begin position="625"/>
        <end position="656"/>
    </location>
</feature>
<sequence>MGRELGLGALDLRFTGDQLATLERASALELGFPHDFLAKPITRGVMFGGVVRQVLAGRPDDEKLLLVVDQLEELFTHCHALDERRAFIASLVTAARAAGGRCRVVLGVRADFYPHCTGHADLIEAWQDGQVTVGPLTTAQVRAVISKPAAAAGLVVETALIAEVVAEAAGEPAVLPLLSHALLETWRRRKGTTLTLAGYQAAGGIRAAATRTAEQVYDALSADRQHLARQLFLRLVALGEGTEDTKRRVPLAELGQDEDTAAVVEAFTRARLLTLGEGSVEVSHEVLVRSWPRLRAWLDEGREAVRRHRRLTESASEWDRHGRDPGFLYRGSLLAAWEGHPRTGLNELERAFLSASGEQRRREQAAGRRRRGLALAGLSVALVVVSVLAVLAVVQADRAVRQRDLAAHRQLVTAARAELDRDPETGLLLATRAFDQSPSAEATAVLRQAVVDSRVRATLPGAAGAVAIGRRLVATGGTDGGLRIWRREGSQVAGDPRVLSGVGAVTGLDLAPDGTSLAVAGMDGTVSVWNTGTGSREQAWRAADGPVSEVRFGPDSRRVAAAGEDGVIRIWRRDQPGSGPVLLRAPERALSVAFDSAGRRLAAGGADGAIRLWDLADPAEPRSILRGHDFHVPSVAFSPDGRRLASAGKDGTVRVWYLADDSPPAVLHGHSGSVEAVAFSPDGQYLATGGNDNTLRLWNAKTLLEARVLRGHGGVVVKVSFGPEGTTLASLGLGEGARLWDVGSGMSVLPKKHRGPAWGAATAPAGTPIASGGHDSTVRLWRPEHSAEPVVLDGHEGDVHGVAVAPDGRRVASIGADGIRLWDPATGREIGRFPAGPRSVGVAFSPDGNLLAAGGPDDTVRITPLDGRPPRVLEGHQGSVRRVAFSPDGRRLASASEDGTIRIWDTGTGKQLHLLHGKVGALWDVAFSPDGTRLAGGGDAGSVLVWDQNSMRSDARPRRLVGHRGAVWDLAFSPDGRWIASASGDQSVRFWPVTGDGTPIVFDGFGTTVETVAYGSDPRRVVSAHEDGTVRTWTCTACAPAGEVRALAAGMASRELTAEELDAYLDR</sequence>